<keyword evidence="1" id="KW-0732">Signal</keyword>
<dbReference type="InterPro" id="IPR005069">
    <property type="entry name" value="Nucl-diP-sugar_transferase"/>
</dbReference>
<evidence type="ECO:0000259" key="2">
    <source>
        <dbReference type="Pfam" id="PF03407"/>
    </source>
</evidence>
<feature type="chain" id="PRO_5044855283" description="Nucleotide-diphospho-sugar transferase domain-containing protein" evidence="1">
    <location>
        <begin position="22"/>
        <end position="616"/>
    </location>
</feature>
<protein>
    <recommendedName>
        <fullName evidence="2">Nucleotide-diphospho-sugar transferase domain-containing protein</fullName>
    </recommendedName>
</protein>
<comment type="caution">
    <text evidence="3">The sequence shown here is derived from an EMBL/GenBank/DDBJ whole genome shotgun (WGS) entry which is preliminary data.</text>
</comment>
<organism evidence="3 4">
    <name type="scientific">Cyclotella cryptica</name>
    <dbReference type="NCBI Taxonomy" id="29204"/>
    <lineage>
        <taxon>Eukaryota</taxon>
        <taxon>Sar</taxon>
        <taxon>Stramenopiles</taxon>
        <taxon>Ochrophyta</taxon>
        <taxon>Bacillariophyta</taxon>
        <taxon>Coscinodiscophyceae</taxon>
        <taxon>Thalassiosirophycidae</taxon>
        <taxon>Stephanodiscales</taxon>
        <taxon>Stephanodiscaceae</taxon>
        <taxon>Cyclotella</taxon>
    </lineage>
</organism>
<name>A0ABD3PK87_9STRA</name>
<sequence>MTSRISCVSLVLISAASFYSGYISPLNDDLINTTPSTSCATLDESSPEVRQRIATRVDEELRRLSGPFIKKKQSQLKSTSDGEIFPKSASGVALGILRVSKAEFLRGFDFGVPNKHKPNENDIDALILYNNPSALPSEITLKNDATHGKLENGSRVIANASVSVALASCDTLNIIFLPLQNSPRNSFPECYVMMSDFESYHINRWMRVPNFATTPKKNDRVLNHSLPLRHVGRITLATKGVDELDVPVLWDDFDDRKKGFLFQHFDAVRTYLENVDSVLKDLKKLLHERKVVRSDNTVIVMTVNNGQSELLSNFICSARRRGLDIGSLLVFPTDIESKILADGLGVATYYDEKNFGRLPSAEAKIYGDPIFCQMMFAKILSVAYVSLLGHDILFQDVDIVWYKNPLDFFHNTTNKDLQQFDILFQHDGSAHLRYNPFSANSGFYYVRSNKRTQYLFTSFLYHGALVRKTKSHQHVLIQLLLEHTSMFGLKVKVFDKFETDMFPGGFHYHQNWDTMRAIIRGESNAYLIHMSWTENKVNKLLFLRQMGDWYVNDECIDNNFGQYVNGGTVTDGLVDQCCAMEPLFSCHYRDKPSIKPCPDAPLIDPKKKRNFWDVMS</sequence>
<evidence type="ECO:0000256" key="1">
    <source>
        <dbReference type="SAM" id="SignalP"/>
    </source>
</evidence>
<dbReference type="PANTHER" id="PTHR47032:SF1">
    <property type="entry name" value="UDP-D-XYLOSE:L-FUCOSE ALPHA-1,3-D-XYLOSYLTRANSFERASE-RELATED"/>
    <property type="match status" value="1"/>
</dbReference>
<evidence type="ECO:0000313" key="4">
    <source>
        <dbReference type="Proteomes" id="UP001516023"/>
    </source>
</evidence>
<feature type="signal peptide" evidence="1">
    <location>
        <begin position="1"/>
        <end position="21"/>
    </location>
</feature>
<dbReference type="InterPro" id="IPR052636">
    <property type="entry name" value="UDP-D-xylose:L-fucose_XylT"/>
</dbReference>
<accession>A0ABD3PK87</accession>
<reference evidence="3 4" key="1">
    <citation type="journal article" date="2020" name="G3 (Bethesda)">
        <title>Improved Reference Genome for Cyclotella cryptica CCMP332, a Model for Cell Wall Morphogenesis, Salinity Adaptation, and Lipid Production in Diatoms (Bacillariophyta).</title>
        <authorList>
            <person name="Roberts W.R."/>
            <person name="Downey K.M."/>
            <person name="Ruck E.C."/>
            <person name="Traller J.C."/>
            <person name="Alverson A.J."/>
        </authorList>
    </citation>
    <scope>NUCLEOTIDE SEQUENCE [LARGE SCALE GENOMIC DNA]</scope>
    <source>
        <strain evidence="3 4">CCMP332</strain>
    </source>
</reference>
<gene>
    <name evidence="3" type="ORF">HJC23_009181</name>
</gene>
<keyword evidence="4" id="KW-1185">Reference proteome</keyword>
<dbReference type="EMBL" id="JABMIG020000157">
    <property type="protein sequence ID" value="KAL3788375.1"/>
    <property type="molecule type" value="Genomic_DNA"/>
</dbReference>
<evidence type="ECO:0000313" key="3">
    <source>
        <dbReference type="EMBL" id="KAL3788375.1"/>
    </source>
</evidence>
<dbReference type="Proteomes" id="UP001516023">
    <property type="component" value="Unassembled WGS sequence"/>
</dbReference>
<dbReference type="Pfam" id="PF03407">
    <property type="entry name" value="Nucleotid_trans"/>
    <property type="match status" value="1"/>
</dbReference>
<proteinExistence type="predicted"/>
<dbReference type="AlphaFoldDB" id="A0ABD3PK87"/>
<feature type="domain" description="Nucleotide-diphospho-sugar transferase" evidence="2">
    <location>
        <begin position="328"/>
        <end position="542"/>
    </location>
</feature>
<dbReference type="PANTHER" id="PTHR47032">
    <property type="entry name" value="UDP-D-XYLOSE:L-FUCOSE ALPHA-1,3-D-XYLOSYLTRANSFERASE-RELATED"/>
    <property type="match status" value="1"/>
</dbReference>